<dbReference type="Gene3D" id="1.25.40.290">
    <property type="entry name" value="ARM repeat domains"/>
    <property type="match status" value="1"/>
</dbReference>
<name>A0A429ZHC8_9ENTE</name>
<protein>
    <submittedName>
        <fullName evidence="1">6-O-methylguanine DNA methyltransferase</fullName>
    </submittedName>
</protein>
<reference evidence="1 2" key="1">
    <citation type="submission" date="2017-05" db="EMBL/GenBank/DDBJ databases">
        <title>Vagococcus spp. assemblies.</title>
        <authorList>
            <person name="Gulvik C.A."/>
        </authorList>
    </citation>
    <scope>NUCLEOTIDE SEQUENCE [LARGE SCALE GENOMIC DNA]</scope>
    <source>
        <strain evidence="1 2">NCFB 2777</strain>
    </source>
</reference>
<dbReference type="GeneID" id="98569150"/>
<proteinExistence type="predicted"/>
<organism evidence="1 2">
    <name type="scientific">Vagococcus salmoninarum</name>
    <dbReference type="NCBI Taxonomy" id="2739"/>
    <lineage>
        <taxon>Bacteria</taxon>
        <taxon>Bacillati</taxon>
        <taxon>Bacillota</taxon>
        <taxon>Bacilli</taxon>
        <taxon>Lactobacillales</taxon>
        <taxon>Enterococcaceae</taxon>
        <taxon>Vagococcus</taxon>
    </lineage>
</organism>
<evidence type="ECO:0000313" key="2">
    <source>
        <dbReference type="Proteomes" id="UP000287239"/>
    </source>
</evidence>
<comment type="caution">
    <text evidence="1">The sequence shown here is derived from an EMBL/GenBank/DDBJ whole genome shotgun (WGS) entry which is preliminary data.</text>
</comment>
<keyword evidence="2" id="KW-1185">Reference proteome</keyword>
<dbReference type="Gene3D" id="1.20.1660.10">
    <property type="entry name" value="Hypothetical protein (EF3068)"/>
    <property type="match status" value="1"/>
</dbReference>
<dbReference type="PANTHER" id="PTHR34070">
    <property type="entry name" value="ARMADILLO-TYPE FOLD"/>
    <property type="match status" value="1"/>
</dbReference>
<dbReference type="PANTHER" id="PTHR34070:SF1">
    <property type="entry name" value="DNA ALKYLATION REPAIR PROTEIN"/>
    <property type="match status" value="1"/>
</dbReference>
<dbReference type="InterPro" id="IPR016024">
    <property type="entry name" value="ARM-type_fold"/>
</dbReference>
<dbReference type="SUPFAM" id="SSF48371">
    <property type="entry name" value="ARM repeat"/>
    <property type="match status" value="1"/>
</dbReference>
<gene>
    <name evidence="1" type="ORF">CBF35_12440</name>
</gene>
<dbReference type="Proteomes" id="UP000287239">
    <property type="component" value="Unassembled WGS sequence"/>
</dbReference>
<dbReference type="RefSeq" id="WP_126781594.1">
    <property type="nucleotide sequence ID" value="NZ_CAUQJP010000006.1"/>
</dbReference>
<dbReference type="InterPro" id="IPR014825">
    <property type="entry name" value="DNA_alkylation"/>
</dbReference>
<dbReference type="EMBL" id="NGJU01000020">
    <property type="protein sequence ID" value="RST93077.1"/>
    <property type="molecule type" value="Genomic_DNA"/>
</dbReference>
<accession>A0A429ZHC8</accession>
<keyword evidence="1" id="KW-0489">Methyltransferase</keyword>
<dbReference type="Pfam" id="PF08713">
    <property type="entry name" value="DNA_alkylation"/>
    <property type="match status" value="1"/>
</dbReference>
<keyword evidence="1" id="KW-0808">Transferase</keyword>
<dbReference type="AlphaFoldDB" id="A0A429ZHC8"/>
<sequence>MIINNLPVNPANQEQMARYMKNHFPFLGLQAPERKALSKAAIQDSRQLTTSEVLGTIAEYYQLPEREYQYIGIDTAIANVKRFSLTEVLSLADYVSKKAWWDSVDAWRKFFWLRVKNYPEELLPIFEHFYHSQDFWQRRVGINLQLLAKEQTSLVLLQKAILKDRETDEFFIQKAIGWSLRQYSKTDPHWVKAFIKNNELSKLATTEGSKYL</sequence>
<evidence type="ECO:0000313" key="1">
    <source>
        <dbReference type="EMBL" id="RST93077.1"/>
    </source>
</evidence>
<dbReference type="OrthoDB" id="9775346at2"/>
<dbReference type="GO" id="GO:0008168">
    <property type="term" value="F:methyltransferase activity"/>
    <property type="evidence" value="ECO:0007669"/>
    <property type="project" value="UniProtKB-KW"/>
</dbReference>
<dbReference type="GO" id="GO:0032259">
    <property type="term" value="P:methylation"/>
    <property type="evidence" value="ECO:0007669"/>
    <property type="project" value="UniProtKB-KW"/>
</dbReference>
<dbReference type="CDD" id="cd07064">
    <property type="entry name" value="AlkD_like_1"/>
    <property type="match status" value="1"/>
</dbReference>